<comment type="similarity">
    <text evidence="1">Belongs to the TRAFAC class dynamin-like GTPase superfamily. Very large inducible GTPase (VLIG) family.</text>
</comment>
<dbReference type="Pfam" id="PF25496">
    <property type="entry name" value="URGCP"/>
    <property type="match status" value="1"/>
</dbReference>
<comment type="caution">
    <text evidence="3">The sequence shown here is derived from an EMBL/GenBank/DDBJ whole genome shotgun (WGS) entry which is preliminary data.</text>
</comment>
<evidence type="ECO:0000256" key="1">
    <source>
        <dbReference type="ARBA" id="ARBA00006828"/>
    </source>
</evidence>
<gene>
    <name evidence="3" type="ORF">AMORRO_LOCUS763</name>
</gene>
<dbReference type="PANTHER" id="PTHR14819:SF25">
    <property type="entry name" value="CHROMOSOME UNDETERMINED SCAFFOLD_52, WHOLE GENOME SHOTGUN SEQUENCE"/>
    <property type="match status" value="1"/>
</dbReference>
<dbReference type="GO" id="GO:0005525">
    <property type="term" value="F:GTP binding"/>
    <property type="evidence" value="ECO:0007669"/>
    <property type="project" value="InterPro"/>
</dbReference>
<dbReference type="PANTHER" id="PTHR14819">
    <property type="entry name" value="GTP-BINDING"/>
    <property type="match status" value="1"/>
</dbReference>
<organism evidence="3 4">
    <name type="scientific">Acaulospora morrowiae</name>
    <dbReference type="NCBI Taxonomy" id="94023"/>
    <lineage>
        <taxon>Eukaryota</taxon>
        <taxon>Fungi</taxon>
        <taxon>Fungi incertae sedis</taxon>
        <taxon>Mucoromycota</taxon>
        <taxon>Glomeromycotina</taxon>
        <taxon>Glomeromycetes</taxon>
        <taxon>Diversisporales</taxon>
        <taxon>Acaulosporaceae</taxon>
        <taxon>Acaulospora</taxon>
    </lineage>
</organism>
<dbReference type="Gene3D" id="3.40.50.300">
    <property type="entry name" value="P-loop containing nucleotide triphosphate hydrolases"/>
    <property type="match status" value="1"/>
</dbReference>
<dbReference type="Proteomes" id="UP000789342">
    <property type="component" value="Unassembled WGS sequence"/>
</dbReference>
<evidence type="ECO:0000313" key="3">
    <source>
        <dbReference type="EMBL" id="CAG8448381.1"/>
    </source>
</evidence>
<evidence type="ECO:0000259" key="2">
    <source>
        <dbReference type="PROSITE" id="PS51717"/>
    </source>
</evidence>
<sequence length="1603" mass="185287">MVTGYGVDVRMVTAIFNPDADSVFLLKYIYERKVSDGNILYDPKTSSEIELNGKTLKVHKNYQPLLGETIAIITPKEYAEICDIHELPSIYKTNLDSCTNEILPYIIQKIKMWGCDALTASSISRLLLKEPKMPSSTTVKSKKGPSFGKTLGLNLGKELDKTAITPSNASKRNKNPLNRFDCIVRILSSAECTVSQDILRIMAKFPMALPLIMPDIEQENEFKVMLPLLTSPVIKREVKYSVVNSSVIKQEVKSSVAKSPVIKQEVKYNEINEIFENHLFLSPFKLLVALRLGTNIPSGKSTILNQLMATEHMFSSSSDPGASRGQPYTLSGSVEFVWLTQETCNDSLWKSVMEPYYRSIKTEEIVLLANLHGDALEYKEHIKWLDQIASRFLVFIMPNAGEQEWIELSDILDPEKLVHLLVDPQYSVEDEFIETRNLTNDDTLEIVRAKFKDALESNIFDIDISKIMCEKPLKLAENVYCDESRRIVNFIKKKSCYRIKKIIKNRNRPRVGDEIKNTANKDRDKRLLKELMKNFESILMLPLGERRKAMAHLERGLSEVSEKESSAVRKDLLRSKGDLIREMDLIKGDKDKIKTLRDQVNAFLEKVDDVSLGLEHFFRELGKFYEISLDNQYNPALRLPKSCAELFVDNHAIELIDGDADEMQSVWLSAIFKEIDALFPNLRIFVVSILGLQSSGKSTLLNALFACRFAVSVGRCTRGLFMRLLFLDKKLRDKNNVDAILLIDTEGLGAPEKMNDKYATQKDRRLSTYVMGISNLTFINHMGESMNELTEILQIAIVAMARLEENNIAPDIFMIQHLTESNTGKSFSGQTQFYRRIQNGDFIKQFRPLKNGSSSYAPPSEQYHEDVVNLYKDILDACGRPITFNKWYTLAKGYWECVKNENFATQFKNISEMYNFMELSKNIEEVKEAVNSDFRAHAKKCEDDIRNEFLFLSQQNGSNRMQAIEHNVREGCKVKIINQLKVAMNDEICKECQNAINRINQFKEYLQENEYLEDKTREILDTIKEHIDSTRKGTEAHLTQIIDAKIIETGCNTEFMDEITTSLEIKLKERPSGKYNDKECRKFFEEIWKNLEKIATDKNNIPPVEDRILNEVENAYGNLSTVRDQFRNFITNNNIDQRSTNNTFSDNVKGFFFNIFSNKVQKQKEIEGILKEELNELTDKIMEMKGTGYFESGMINKLKIRVDTLIKGFQVQHALFKNGDDKTKWHLHVETLKIFYNKIVIAQHKWDEKNNPLKILQKRKSDYETFIIGRLQKDFSAVSDGIFVANCLLKKIMIMAAEKANSERKSRILKFNWIKDVTHLRYNYFKQLAMRVKENKALDHFSNPKDSIESWFSEIVNESHCDVLQEIYEKTFKEKFQEIKQKIETNSEFPENLDVIKSYLDEADIMAFNMIEEATDKNIKVFQKSILKTLDDVKEKYDFKNINFCNPSEDDDIMKKLGCTYSCFWCGALCWGPRGHKNNIDETKMHSTCHQPQGLTGTHIIGTKELKSWPCHLIDDNVGFRWGGREDFVKWGVTKREHFPEWKFSEHHNTTLNKLMCWFFQELNEKIAQSKGLAPASISELQKYRCDGLEYSRIMNELYSIFE</sequence>
<dbReference type="Pfam" id="PF25683">
    <property type="entry name" value="URGCP_GTPase"/>
    <property type="match status" value="1"/>
</dbReference>
<protein>
    <submittedName>
        <fullName evidence="3">15534_t:CDS:1</fullName>
    </submittedName>
</protein>
<dbReference type="InterPro" id="IPR027417">
    <property type="entry name" value="P-loop_NTPase"/>
</dbReference>
<dbReference type="InterPro" id="IPR052986">
    <property type="entry name" value="VLIG_GTPase"/>
</dbReference>
<name>A0A9N8YU85_9GLOM</name>
<dbReference type="OrthoDB" id="1597724at2759"/>
<reference evidence="3" key="1">
    <citation type="submission" date="2021-06" db="EMBL/GenBank/DDBJ databases">
        <authorList>
            <person name="Kallberg Y."/>
            <person name="Tangrot J."/>
            <person name="Rosling A."/>
        </authorList>
    </citation>
    <scope>NUCLEOTIDE SEQUENCE</scope>
    <source>
        <strain evidence="3">CL551</strain>
    </source>
</reference>
<dbReference type="InterPro" id="IPR030383">
    <property type="entry name" value="G_VLIG_dom"/>
</dbReference>
<dbReference type="PROSITE" id="PS51717">
    <property type="entry name" value="G_VLIG"/>
    <property type="match status" value="1"/>
</dbReference>
<feature type="domain" description="VLIG-type G" evidence="2">
    <location>
        <begin position="681"/>
        <end position="817"/>
    </location>
</feature>
<keyword evidence="4" id="KW-1185">Reference proteome</keyword>
<accession>A0A9N8YU85</accession>
<proteinExistence type="inferred from homology"/>
<evidence type="ECO:0000313" key="4">
    <source>
        <dbReference type="Proteomes" id="UP000789342"/>
    </source>
</evidence>
<dbReference type="InterPro" id="IPR057365">
    <property type="entry name" value="URGCP"/>
</dbReference>
<dbReference type="EMBL" id="CAJVPV010000245">
    <property type="protein sequence ID" value="CAG8448381.1"/>
    <property type="molecule type" value="Genomic_DNA"/>
</dbReference>
<dbReference type="SUPFAM" id="SSF52540">
    <property type="entry name" value="P-loop containing nucleoside triphosphate hydrolases"/>
    <property type="match status" value="1"/>
</dbReference>